<proteinExistence type="predicted"/>
<sequence length="111" mass="13287">MGIPDIIDRYSVRQTQRGVWFKAKLRENASIESSWVKFFRYIRIYIMNAMWSAWNRGIMIIEYILCILYTICAMIIKCILRILYTICTMTINCMLQILYIIYAMVYSLLNS</sequence>
<dbReference type="EMBL" id="JAMZIH010000045">
    <property type="protein sequence ID" value="KAJ1680107.1"/>
    <property type="molecule type" value="Genomic_DNA"/>
</dbReference>
<dbReference type="Proteomes" id="UP001145114">
    <property type="component" value="Unassembled WGS sequence"/>
</dbReference>
<accession>A0ACC1HUK8</accession>
<evidence type="ECO:0000313" key="1">
    <source>
        <dbReference type="EMBL" id="KAJ1680107.1"/>
    </source>
</evidence>
<protein>
    <submittedName>
        <fullName evidence="1">Uncharacterized protein</fullName>
    </submittedName>
</protein>
<gene>
    <name evidence="1" type="ORF">EV182_000669</name>
</gene>
<keyword evidence="2" id="KW-1185">Reference proteome</keyword>
<name>A0ACC1HUK8_9FUNG</name>
<evidence type="ECO:0000313" key="2">
    <source>
        <dbReference type="Proteomes" id="UP001145114"/>
    </source>
</evidence>
<organism evidence="1 2">
    <name type="scientific">Spiromyces aspiralis</name>
    <dbReference type="NCBI Taxonomy" id="68401"/>
    <lineage>
        <taxon>Eukaryota</taxon>
        <taxon>Fungi</taxon>
        <taxon>Fungi incertae sedis</taxon>
        <taxon>Zoopagomycota</taxon>
        <taxon>Kickxellomycotina</taxon>
        <taxon>Kickxellomycetes</taxon>
        <taxon>Kickxellales</taxon>
        <taxon>Kickxellaceae</taxon>
        <taxon>Spiromyces</taxon>
    </lineage>
</organism>
<comment type="caution">
    <text evidence="1">The sequence shown here is derived from an EMBL/GenBank/DDBJ whole genome shotgun (WGS) entry which is preliminary data.</text>
</comment>
<reference evidence="1" key="1">
    <citation type="submission" date="2022-06" db="EMBL/GenBank/DDBJ databases">
        <title>Phylogenomic reconstructions and comparative analyses of Kickxellomycotina fungi.</title>
        <authorList>
            <person name="Reynolds N.K."/>
            <person name="Stajich J.E."/>
            <person name="Barry K."/>
            <person name="Grigoriev I.V."/>
            <person name="Crous P."/>
            <person name="Smith M.E."/>
        </authorList>
    </citation>
    <scope>NUCLEOTIDE SEQUENCE</scope>
    <source>
        <strain evidence="1">RSA 2271</strain>
    </source>
</reference>